<reference evidence="1 2" key="1">
    <citation type="submission" date="2014-04" db="EMBL/GenBank/DDBJ databases">
        <authorList>
            <consortium name="DOE Joint Genome Institute"/>
            <person name="Kuo A."/>
            <person name="Tarkka M."/>
            <person name="Buscot F."/>
            <person name="Kohler A."/>
            <person name="Nagy L.G."/>
            <person name="Floudas D."/>
            <person name="Copeland A."/>
            <person name="Barry K.W."/>
            <person name="Cichocki N."/>
            <person name="Veneault-Fourrey C."/>
            <person name="LaButti K."/>
            <person name="Lindquist E.A."/>
            <person name="Lipzen A."/>
            <person name="Lundell T."/>
            <person name="Morin E."/>
            <person name="Murat C."/>
            <person name="Sun H."/>
            <person name="Tunlid A."/>
            <person name="Henrissat B."/>
            <person name="Grigoriev I.V."/>
            <person name="Hibbett D.S."/>
            <person name="Martin F."/>
            <person name="Nordberg H.P."/>
            <person name="Cantor M.N."/>
            <person name="Hua S.X."/>
        </authorList>
    </citation>
    <scope>NUCLEOTIDE SEQUENCE [LARGE SCALE GENOMIC DNA]</scope>
    <source>
        <strain evidence="1 2">F 1598</strain>
    </source>
</reference>
<dbReference type="InParanoid" id="A0A0C3G9L3"/>
<evidence type="ECO:0000313" key="1">
    <source>
        <dbReference type="EMBL" id="KIM87316.1"/>
    </source>
</evidence>
<proteinExistence type="predicted"/>
<organism evidence="1 2">
    <name type="scientific">Piloderma croceum (strain F 1598)</name>
    <dbReference type="NCBI Taxonomy" id="765440"/>
    <lineage>
        <taxon>Eukaryota</taxon>
        <taxon>Fungi</taxon>
        <taxon>Dikarya</taxon>
        <taxon>Basidiomycota</taxon>
        <taxon>Agaricomycotina</taxon>
        <taxon>Agaricomycetes</taxon>
        <taxon>Agaricomycetidae</taxon>
        <taxon>Atheliales</taxon>
        <taxon>Atheliaceae</taxon>
        <taxon>Piloderma</taxon>
    </lineage>
</organism>
<dbReference type="Proteomes" id="UP000054166">
    <property type="component" value="Unassembled WGS sequence"/>
</dbReference>
<sequence length="232" mass="26221">MQPTYLNQHYLYLPQPCTNQPYTVLPRPNAVDNWIYQNKEDAHTNVLVPGYLHLSDTPSDQVLCTVQISEVKMHQSDPRLRDFVAYNLILYIEVPENSGVNPAYLSSPLATLGCYEGMFYDKEAPTWVSRMAVGRPLMFRQPRGAMAEVFATIAHWTENASIPYLSKVMLEWAVANAIGTPAECKVNIPVTPKRTPSLAPFSMKLCTRKSRVVSQRLATMESSPLSSRTRRK</sequence>
<accession>A0A0C3G9L3</accession>
<dbReference type="AlphaFoldDB" id="A0A0C3G9L3"/>
<evidence type="ECO:0000313" key="2">
    <source>
        <dbReference type="Proteomes" id="UP000054166"/>
    </source>
</evidence>
<dbReference type="HOGENOM" id="CLU_1343718_0_0_1"/>
<keyword evidence="2" id="KW-1185">Reference proteome</keyword>
<dbReference type="OrthoDB" id="2925357at2759"/>
<protein>
    <submittedName>
        <fullName evidence="1">Uncharacterized protein</fullName>
    </submittedName>
</protein>
<dbReference type="EMBL" id="KN832979">
    <property type="protein sequence ID" value="KIM87316.1"/>
    <property type="molecule type" value="Genomic_DNA"/>
</dbReference>
<reference evidence="2" key="2">
    <citation type="submission" date="2015-01" db="EMBL/GenBank/DDBJ databases">
        <title>Evolutionary Origins and Diversification of the Mycorrhizal Mutualists.</title>
        <authorList>
            <consortium name="DOE Joint Genome Institute"/>
            <consortium name="Mycorrhizal Genomics Consortium"/>
            <person name="Kohler A."/>
            <person name="Kuo A."/>
            <person name="Nagy L.G."/>
            <person name="Floudas D."/>
            <person name="Copeland A."/>
            <person name="Barry K.W."/>
            <person name="Cichocki N."/>
            <person name="Veneault-Fourrey C."/>
            <person name="LaButti K."/>
            <person name="Lindquist E.A."/>
            <person name="Lipzen A."/>
            <person name="Lundell T."/>
            <person name="Morin E."/>
            <person name="Murat C."/>
            <person name="Riley R."/>
            <person name="Ohm R."/>
            <person name="Sun H."/>
            <person name="Tunlid A."/>
            <person name="Henrissat B."/>
            <person name="Grigoriev I.V."/>
            <person name="Hibbett D.S."/>
            <person name="Martin F."/>
        </authorList>
    </citation>
    <scope>NUCLEOTIDE SEQUENCE [LARGE SCALE GENOMIC DNA]</scope>
    <source>
        <strain evidence="2">F 1598</strain>
    </source>
</reference>
<name>A0A0C3G9L3_PILCF</name>
<gene>
    <name evidence="1" type="ORF">PILCRDRAFT_3814</name>
</gene>